<reference evidence="7 8" key="1">
    <citation type="journal article" date="2023" name="G3 (Bethesda)">
        <title>A chromosome-level genome assembly of Zasmidium syzygii isolated from banana leaves.</title>
        <authorList>
            <person name="van Westerhoven A.C."/>
            <person name="Mehrabi R."/>
            <person name="Talebi R."/>
            <person name="Steentjes M.B.F."/>
            <person name="Corcolon B."/>
            <person name="Chong P.A."/>
            <person name="Kema G.H.J."/>
            <person name="Seidl M.F."/>
        </authorList>
    </citation>
    <scope>NUCLEOTIDE SEQUENCE [LARGE SCALE GENOMIC DNA]</scope>
    <source>
        <strain evidence="7 8">P124</strain>
    </source>
</reference>
<evidence type="ECO:0000256" key="6">
    <source>
        <dbReference type="SAM" id="MobiDB-lite"/>
    </source>
</evidence>
<name>A0ABR0E2J4_ZASCE</name>
<keyword evidence="5" id="KW-0539">Nucleus</keyword>
<dbReference type="InterPro" id="IPR033710">
    <property type="entry name" value="TBP_eukaryotic"/>
</dbReference>
<dbReference type="InterPro" id="IPR000814">
    <property type="entry name" value="TBP"/>
</dbReference>
<evidence type="ECO:0000256" key="1">
    <source>
        <dbReference type="ARBA" id="ARBA00004123"/>
    </source>
</evidence>
<evidence type="ECO:0008006" key="9">
    <source>
        <dbReference type="Google" id="ProtNLM"/>
    </source>
</evidence>
<dbReference type="HAMAP" id="MF_00408">
    <property type="entry name" value="TATA_bind_prot_arch"/>
    <property type="match status" value="1"/>
</dbReference>
<evidence type="ECO:0000256" key="3">
    <source>
        <dbReference type="ARBA" id="ARBA00023125"/>
    </source>
</evidence>
<feature type="compositionally biased region" description="Low complexity" evidence="6">
    <location>
        <begin position="46"/>
        <end position="69"/>
    </location>
</feature>
<dbReference type="Gene3D" id="3.30.310.10">
    <property type="entry name" value="TATA-Binding Protein"/>
    <property type="match status" value="2"/>
</dbReference>
<gene>
    <name evidence="7" type="ORF">PRZ48_012907</name>
</gene>
<dbReference type="CDD" id="cd04516">
    <property type="entry name" value="TBP_eukaryotes"/>
    <property type="match status" value="1"/>
</dbReference>
<accession>A0ABR0E2J4</accession>
<comment type="subcellular location">
    <subcellularLocation>
        <location evidence="1">Nucleus</location>
    </subcellularLocation>
</comment>
<keyword evidence="3" id="KW-0238">DNA-binding</keyword>
<dbReference type="EMBL" id="JAXOVC010000011">
    <property type="protein sequence ID" value="KAK4495639.1"/>
    <property type="molecule type" value="Genomic_DNA"/>
</dbReference>
<keyword evidence="8" id="KW-1185">Reference proteome</keyword>
<dbReference type="InterPro" id="IPR030491">
    <property type="entry name" value="TBP_CS"/>
</dbReference>
<dbReference type="SUPFAM" id="SSF55945">
    <property type="entry name" value="TATA-box binding protein-like"/>
    <property type="match status" value="2"/>
</dbReference>
<feature type="region of interest" description="Disordered" evidence="6">
    <location>
        <begin position="21"/>
        <end position="69"/>
    </location>
</feature>
<comment type="caution">
    <text evidence="7">The sequence shown here is derived from an EMBL/GenBank/DDBJ whole genome shotgun (WGS) entry which is preliminary data.</text>
</comment>
<evidence type="ECO:0000313" key="7">
    <source>
        <dbReference type="EMBL" id="KAK4495639.1"/>
    </source>
</evidence>
<dbReference type="InterPro" id="IPR012295">
    <property type="entry name" value="TBP_dom_sf"/>
</dbReference>
<organism evidence="7 8">
    <name type="scientific">Zasmidium cellare</name>
    <name type="common">Wine cellar mold</name>
    <name type="synonym">Racodium cellare</name>
    <dbReference type="NCBI Taxonomy" id="395010"/>
    <lineage>
        <taxon>Eukaryota</taxon>
        <taxon>Fungi</taxon>
        <taxon>Dikarya</taxon>
        <taxon>Ascomycota</taxon>
        <taxon>Pezizomycotina</taxon>
        <taxon>Dothideomycetes</taxon>
        <taxon>Dothideomycetidae</taxon>
        <taxon>Mycosphaerellales</taxon>
        <taxon>Mycosphaerellaceae</taxon>
        <taxon>Zasmidium</taxon>
    </lineage>
</organism>
<proteinExistence type="inferred from homology"/>
<dbReference type="PANTHER" id="PTHR10126">
    <property type="entry name" value="TATA-BOX BINDING PROTEIN"/>
    <property type="match status" value="1"/>
</dbReference>
<comment type="similarity">
    <text evidence="2">Belongs to the TBP family.</text>
</comment>
<evidence type="ECO:0000313" key="8">
    <source>
        <dbReference type="Proteomes" id="UP001305779"/>
    </source>
</evidence>
<dbReference type="PROSITE" id="PS00351">
    <property type="entry name" value="TFIID"/>
    <property type="match status" value="1"/>
</dbReference>
<keyword evidence="4" id="KW-0804">Transcription</keyword>
<protein>
    <recommendedName>
        <fullName evidence="9">TATA-box-binding protein</fullName>
    </recommendedName>
</protein>
<dbReference type="Pfam" id="PF00352">
    <property type="entry name" value="TBP"/>
    <property type="match status" value="2"/>
</dbReference>
<dbReference type="PRINTS" id="PR00686">
    <property type="entry name" value="TIFACTORIID"/>
</dbReference>
<evidence type="ECO:0000256" key="2">
    <source>
        <dbReference type="ARBA" id="ARBA00005560"/>
    </source>
</evidence>
<evidence type="ECO:0000256" key="5">
    <source>
        <dbReference type="ARBA" id="ARBA00023242"/>
    </source>
</evidence>
<evidence type="ECO:0000256" key="4">
    <source>
        <dbReference type="ARBA" id="ARBA00023163"/>
    </source>
</evidence>
<sequence>MESAYMTHPNNAQEAKAFTAPGSLSSGIPAGHLTPPSDGASQTQKNGAPNGQQQAGAVQPATPAATPAGQANTGVSGIVPTLQNIVATVNLDCRLDLKTIALHARNAEYNPKRFAAVIMRIREPKTTALIFASGKMVVTGAKSEDDSKLASRKYARIIQKLGFNAKFTDFKIQNIVGSCDIKFPIRLEGLASRHHMFSSYEPELFPGLIYRMMKPKIVLLIFVSGKIVLTGAKVREEIYQAFELIYPVLSDFRKT</sequence>
<dbReference type="Proteomes" id="UP001305779">
    <property type="component" value="Unassembled WGS sequence"/>
</dbReference>